<keyword evidence="1" id="KW-1133">Transmembrane helix</keyword>
<proteinExistence type="predicted"/>
<keyword evidence="1" id="KW-0812">Transmembrane</keyword>
<keyword evidence="3" id="KW-1185">Reference proteome</keyword>
<evidence type="ECO:0000313" key="2">
    <source>
        <dbReference type="EMBL" id="GLW64401.1"/>
    </source>
</evidence>
<dbReference type="Proteomes" id="UP001165124">
    <property type="component" value="Unassembled WGS sequence"/>
</dbReference>
<keyword evidence="1" id="KW-0472">Membrane</keyword>
<protein>
    <submittedName>
        <fullName evidence="2">Uncharacterized protein</fullName>
    </submittedName>
</protein>
<accession>A0A9W6PWR6</accession>
<name>A0A9W6PWR6_9ACTN</name>
<evidence type="ECO:0000256" key="1">
    <source>
        <dbReference type="SAM" id="Phobius"/>
    </source>
</evidence>
<reference evidence="2" key="1">
    <citation type="submission" date="2023-02" db="EMBL/GenBank/DDBJ databases">
        <title>Actinomadura rubrobrunea NBRC 14622.</title>
        <authorList>
            <person name="Ichikawa N."/>
            <person name="Sato H."/>
            <person name="Tonouchi N."/>
        </authorList>
    </citation>
    <scope>NUCLEOTIDE SEQUENCE</scope>
    <source>
        <strain evidence="2">NBRC 14622</strain>
    </source>
</reference>
<comment type="caution">
    <text evidence="2">The sequence shown here is derived from an EMBL/GenBank/DDBJ whole genome shotgun (WGS) entry which is preliminary data.</text>
</comment>
<dbReference type="AlphaFoldDB" id="A0A9W6PWR6"/>
<dbReference type="EMBL" id="BSRZ01000005">
    <property type="protein sequence ID" value="GLW64401.1"/>
    <property type="molecule type" value="Genomic_DNA"/>
</dbReference>
<evidence type="ECO:0000313" key="3">
    <source>
        <dbReference type="Proteomes" id="UP001165124"/>
    </source>
</evidence>
<organism evidence="2 3">
    <name type="scientific">Actinomadura rubrobrunea</name>
    <dbReference type="NCBI Taxonomy" id="115335"/>
    <lineage>
        <taxon>Bacteria</taxon>
        <taxon>Bacillati</taxon>
        <taxon>Actinomycetota</taxon>
        <taxon>Actinomycetes</taxon>
        <taxon>Streptosporangiales</taxon>
        <taxon>Thermomonosporaceae</taxon>
        <taxon>Actinomadura</taxon>
    </lineage>
</organism>
<gene>
    <name evidence="2" type="ORF">Arub01_26450</name>
</gene>
<sequence>MRRTRSGHDDPPASAARPVREGNTAWFLVLAAALVEVAALSEVAALVEAAAMPALKAARVPARSTLFSAASAPLGGVHPPPSA</sequence>
<feature type="transmembrane region" description="Helical" evidence="1">
    <location>
        <begin position="25"/>
        <end position="47"/>
    </location>
</feature>